<proteinExistence type="inferred from homology"/>
<dbReference type="Proteomes" id="UP001196661">
    <property type="component" value="Unassembled WGS sequence"/>
</dbReference>
<reference evidence="7 8" key="1">
    <citation type="journal article" date="2021" name="Mar. Drugs">
        <title>Genome Reduction and Secondary Metabolism of the Marine Sponge-Associated Cyanobacterium Leptothoe.</title>
        <authorList>
            <person name="Konstantinou D."/>
            <person name="Popin R.V."/>
            <person name="Fewer D.P."/>
            <person name="Sivonen K."/>
            <person name="Gkelis S."/>
        </authorList>
    </citation>
    <scope>NUCLEOTIDE SEQUENCE [LARGE SCALE GENOMIC DNA]</scope>
    <source>
        <strain evidence="7 8">TAU-MAC 1615</strain>
    </source>
</reference>
<organism evidence="7 8">
    <name type="scientific">Leptothoe kymatousa TAU-MAC 1615</name>
    <dbReference type="NCBI Taxonomy" id="2364775"/>
    <lineage>
        <taxon>Bacteria</taxon>
        <taxon>Bacillati</taxon>
        <taxon>Cyanobacteriota</taxon>
        <taxon>Cyanophyceae</taxon>
        <taxon>Nodosilineales</taxon>
        <taxon>Cymatolegaceae</taxon>
        <taxon>Leptothoe</taxon>
        <taxon>Leptothoe kymatousa</taxon>
    </lineage>
</organism>
<dbReference type="NCBIfam" id="TIGR00219">
    <property type="entry name" value="mreC"/>
    <property type="match status" value="1"/>
</dbReference>
<dbReference type="PANTHER" id="PTHR34138:SF1">
    <property type="entry name" value="CELL SHAPE-DETERMINING PROTEIN MREC"/>
    <property type="match status" value="1"/>
</dbReference>
<gene>
    <name evidence="7" type="primary">mreC</name>
    <name evidence="7" type="ORF">IXB28_11710</name>
</gene>
<evidence type="ECO:0000256" key="5">
    <source>
        <dbReference type="SAM" id="Coils"/>
    </source>
</evidence>
<evidence type="ECO:0000259" key="6">
    <source>
        <dbReference type="Pfam" id="PF04085"/>
    </source>
</evidence>
<keyword evidence="5" id="KW-0175">Coiled coil</keyword>
<evidence type="ECO:0000313" key="7">
    <source>
        <dbReference type="EMBL" id="MBT9312876.1"/>
    </source>
</evidence>
<dbReference type="InterPro" id="IPR007221">
    <property type="entry name" value="MreC"/>
</dbReference>
<keyword evidence="8" id="KW-1185">Reference proteome</keyword>
<accession>A0ABS5Y513</accession>
<feature type="domain" description="Rod shape-determining protein MreC beta-barrel core" evidence="6">
    <location>
        <begin position="97"/>
        <end position="240"/>
    </location>
</feature>
<sequence>MFALRRWWDRHAARAGVASLVIVLAWAMRQSQGAFIYEIYQVLTSPLHPGLTQAERLENAYVLELQQRVIELENQNRSLRENIDYAANQGQVTVAAVIGRGADNWWQQITVNKGTNDGITEGDMVTGPGGLVGRVTSASANTSQVLLITDPVSQMGVKVSRSRALGVVRGNVDGRVVMQFFETTPDVKPGDVIVTSSYSRLFPQGVPVGRIESMDLKKSPAPEAVIQLSSPLSFLEWVTIHPFEAKTDVNAPPAEIADDSSTTP</sequence>
<evidence type="ECO:0000256" key="3">
    <source>
        <dbReference type="ARBA" id="ARBA00022960"/>
    </source>
</evidence>
<evidence type="ECO:0000256" key="2">
    <source>
        <dbReference type="ARBA" id="ARBA00013855"/>
    </source>
</evidence>
<dbReference type="NCBIfam" id="NF010527">
    <property type="entry name" value="PRK13922.6-2"/>
    <property type="match status" value="1"/>
</dbReference>
<dbReference type="Gene3D" id="2.40.10.340">
    <property type="entry name" value="Rod shape-determining protein MreC, domain 1"/>
    <property type="match status" value="1"/>
</dbReference>
<dbReference type="EMBL" id="JADOER010000011">
    <property type="protein sequence ID" value="MBT9312876.1"/>
    <property type="molecule type" value="Genomic_DNA"/>
</dbReference>
<dbReference type="InterPro" id="IPR055342">
    <property type="entry name" value="MreC_beta-barrel_core"/>
</dbReference>
<dbReference type="InterPro" id="IPR042177">
    <property type="entry name" value="Cell/Rod_1"/>
</dbReference>
<comment type="similarity">
    <text evidence="1">Belongs to the MreC family.</text>
</comment>
<evidence type="ECO:0000256" key="1">
    <source>
        <dbReference type="ARBA" id="ARBA00009369"/>
    </source>
</evidence>
<evidence type="ECO:0000313" key="8">
    <source>
        <dbReference type="Proteomes" id="UP001196661"/>
    </source>
</evidence>
<comment type="caution">
    <text evidence="7">The sequence shown here is derived from an EMBL/GenBank/DDBJ whole genome shotgun (WGS) entry which is preliminary data.</text>
</comment>
<name>A0ABS5Y513_9CYAN</name>
<keyword evidence="3" id="KW-0133">Cell shape</keyword>
<feature type="coiled-coil region" evidence="5">
    <location>
        <begin position="62"/>
        <end position="89"/>
    </location>
</feature>
<dbReference type="InterPro" id="IPR042175">
    <property type="entry name" value="Cell/Rod_MreC_2"/>
</dbReference>
<evidence type="ECO:0000256" key="4">
    <source>
        <dbReference type="ARBA" id="ARBA00032089"/>
    </source>
</evidence>
<dbReference type="PANTHER" id="PTHR34138">
    <property type="entry name" value="CELL SHAPE-DETERMINING PROTEIN MREC"/>
    <property type="match status" value="1"/>
</dbReference>
<dbReference type="Pfam" id="PF04085">
    <property type="entry name" value="MreC"/>
    <property type="match status" value="1"/>
</dbReference>
<dbReference type="RefSeq" id="WP_215618780.1">
    <property type="nucleotide sequence ID" value="NZ_JADOER010000011.1"/>
</dbReference>
<dbReference type="Gene3D" id="2.40.10.350">
    <property type="entry name" value="Rod shape-determining protein MreC, domain 2"/>
    <property type="match status" value="1"/>
</dbReference>
<protein>
    <recommendedName>
        <fullName evidence="2">Cell shape-determining protein MreC</fullName>
    </recommendedName>
    <alternativeName>
        <fullName evidence="4">Cell shape protein MreC</fullName>
    </alternativeName>
</protein>